<sequence length="204" mass="23578">MPNMFWRFVFLIIYLAFFLVRSRSGIKFQNAEEANDQLKDLDLAAQREGKVSMTLRSILSLVMLLSIVIYVLSPSWLQVFSLSLPLWLRLTGLALSFTTLPWLYWSHLALGRQYSPDLDLKQDHKLITKGPYSVIRHPMYTILIVFMISISLFSASTLILVPHLAAIILLLLRLGKEEAMLIEKFGEDYREYMLKTGRLLPKLN</sequence>
<dbReference type="PANTHER" id="PTHR43847">
    <property type="entry name" value="BLL3993 PROTEIN"/>
    <property type="match status" value="1"/>
</dbReference>
<keyword evidence="4 5" id="KW-0472">Membrane</keyword>
<evidence type="ECO:0000256" key="1">
    <source>
        <dbReference type="ARBA" id="ARBA00004141"/>
    </source>
</evidence>
<dbReference type="GO" id="GO:0004671">
    <property type="term" value="F:protein C-terminal S-isoprenylcysteine carboxyl O-methyltransferase activity"/>
    <property type="evidence" value="ECO:0007669"/>
    <property type="project" value="InterPro"/>
</dbReference>
<keyword evidence="6" id="KW-0808">Transferase</keyword>
<feature type="transmembrane region" description="Helical" evidence="5">
    <location>
        <begin position="139"/>
        <end position="172"/>
    </location>
</feature>
<dbReference type="EMBL" id="LDZY01000019">
    <property type="protein sequence ID" value="KLU63953.1"/>
    <property type="molecule type" value="Genomic_DNA"/>
</dbReference>
<evidence type="ECO:0000313" key="7">
    <source>
        <dbReference type="Proteomes" id="UP000036356"/>
    </source>
</evidence>
<dbReference type="GO" id="GO:0016020">
    <property type="term" value="C:membrane"/>
    <property type="evidence" value="ECO:0007669"/>
    <property type="project" value="UniProtKB-SubCell"/>
</dbReference>
<evidence type="ECO:0000313" key="6">
    <source>
        <dbReference type="EMBL" id="KLU63953.1"/>
    </source>
</evidence>
<comment type="subcellular location">
    <subcellularLocation>
        <location evidence="1">Membrane</location>
        <topology evidence="1">Multi-pass membrane protein</topology>
    </subcellularLocation>
</comment>
<dbReference type="InterPro" id="IPR007269">
    <property type="entry name" value="ICMT_MeTrfase"/>
</dbReference>
<keyword evidence="3 5" id="KW-1133">Transmembrane helix</keyword>
<dbReference type="AlphaFoldDB" id="A0A0J1FLX6"/>
<reference evidence="6 7" key="1">
    <citation type="submission" date="2015-06" db="EMBL/GenBank/DDBJ databases">
        <title>Draft genome of the moderately acidophilic sulfate reducer Candidatus Desulfosporosinus acididurans strain M1.</title>
        <authorList>
            <person name="Poehlein A."/>
            <person name="Petzsch P."/>
            <person name="Johnson B.D."/>
            <person name="Schloemann M."/>
            <person name="Daniel R."/>
            <person name="Muehling M."/>
        </authorList>
    </citation>
    <scope>NUCLEOTIDE SEQUENCE [LARGE SCALE GENOMIC DNA]</scope>
    <source>
        <strain evidence="6 7">M1</strain>
    </source>
</reference>
<dbReference type="PANTHER" id="PTHR43847:SF1">
    <property type="entry name" value="BLL3993 PROTEIN"/>
    <property type="match status" value="1"/>
</dbReference>
<keyword evidence="7" id="KW-1185">Reference proteome</keyword>
<dbReference type="Proteomes" id="UP000036356">
    <property type="component" value="Unassembled WGS sequence"/>
</dbReference>
<name>A0A0J1FLX6_9FIRM</name>
<organism evidence="6 7">
    <name type="scientific">Desulfosporosinus acididurans</name>
    <dbReference type="NCBI Taxonomy" id="476652"/>
    <lineage>
        <taxon>Bacteria</taxon>
        <taxon>Bacillati</taxon>
        <taxon>Bacillota</taxon>
        <taxon>Clostridia</taxon>
        <taxon>Eubacteriales</taxon>
        <taxon>Desulfitobacteriaceae</taxon>
        <taxon>Desulfosporosinus</taxon>
    </lineage>
</organism>
<dbReference type="PATRIC" id="fig|476652.3.peg.4328"/>
<comment type="caution">
    <text evidence="6">The sequence shown here is derived from an EMBL/GenBank/DDBJ whole genome shotgun (WGS) entry which is preliminary data.</text>
</comment>
<dbReference type="Pfam" id="PF04140">
    <property type="entry name" value="ICMT"/>
    <property type="match status" value="1"/>
</dbReference>
<gene>
    <name evidence="6" type="ORF">DEAC_c40830</name>
</gene>
<evidence type="ECO:0000256" key="4">
    <source>
        <dbReference type="ARBA" id="ARBA00023136"/>
    </source>
</evidence>
<evidence type="ECO:0000256" key="5">
    <source>
        <dbReference type="SAM" id="Phobius"/>
    </source>
</evidence>
<feature type="transmembrane region" description="Helical" evidence="5">
    <location>
        <begin position="86"/>
        <end position="105"/>
    </location>
</feature>
<keyword evidence="6" id="KW-0489">Methyltransferase</keyword>
<dbReference type="InterPro" id="IPR052527">
    <property type="entry name" value="Metal_cation-efflux_comp"/>
</dbReference>
<evidence type="ECO:0000256" key="2">
    <source>
        <dbReference type="ARBA" id="ARBA00022692"/>
    </source>
</evidence>
<dbReference type="STRING" id="476652.DEAC_c40830"/>
<evidence type="ECO:0000256" key="3">
    <source>
        <dbReference type="ARBA" id="ARBA00022989"/>
    </source>
</evidence>
<dbReference type="GO" id="GO:0032259">
    <property type="term" value="P:methylation"/>
    <property type="evidence" value="ECO:0007669"/>
    <property type="project" value="UniProtKB-KW"/>
</dbReference>
<keyword evidence="2 5" id="KW-0812">Transmembrane</keyword>
<accession>A0A0J1FLX6</accession>
<protein>
    <submittedName>
        <fullName evidence="6">Isoprenylcysteine carboxyl methyltransferase (ICMT) family protein</fullName>
    </submittedName>
</protein>
<dbReference type="Gene3D" id="1.20.120.1630">
    <property type="match status" value="1"/>
</dbReference>
<feature type="transmembrane region" description="Helical" evidence="5">
    <location>
        <begin position="58"/>
        <end position="79"/>
    </location>
</feature>
<proteinExistence type="predicted"/>